<protein>
    <recommendedName>
        <fullName evidence="3">Resolvase, N terminal domain</fullName>
    </recommendedName>
</protein>
<evidence type="ECO:0000313" key="2">
    <source>
        <dbReference type="Proteomes" id="UP001601521"/>
    </source>
</evidence>
<evidence type="ECO:0000313" key="1">
    <source>
        <dbReference type="EMBL" id="MFF0454549.1"/>
    </source>
</evidence>
<dbReference type="RefSeq" id="WP_387251424.1">
    <property type="nucleotide sequence ID" value="NZ_JBIALX010000005.1"/>
</dbReference>
<evidence type="ECO:0008006" key="3">
    <source>
        <dbReference type="Google" id="ProtNLM"/>
    </source>
</evidence>
<reference evidence="1 2" key="1">
    <citation type="submission" date="2024-10" db="EMBL/GenBank/DDBJ databases">
        <title>The Natural Products Discovery Center: Release of the First 8490 Sequenced Strains for Exploring Actinobacteria Biosynthetic Diversity.</title>
        <authorList>
            <person name="Kalkreuter E."/>
            <person name="Kautsar S.A."/>
            <person name="Yang D."/>
            <person name="Bader C.D."/>
            <person name="Teijaro C.N."/>
            <person name="Fluegel L."/>
            <person name="Davis C.M."/>
            <person name="Simpson J.R."/>
            <person name="Lauterbach L."/>
            <person name="Steele A.D."/>
            <person name="Gui C."/>
            <person name="Meng S."/>
            <person name="Li G."/>
            <person name="Viehrig K."/>
            <person name="Ye F."/>
            <person name="Su P."/>
            <person name="Kiefer A.F."/>
            <person name="Nichols A."/>
            <person name="Cepeda A.J."/>
            <person name="Yan W."/>
            <person name="Fan B."/>
            <person name="Jiang Y."/>
            <person name="Adhikari A."/>
            <person name="Zheng C.-J."/>
            <person name="Schuster L."/>
            <person name="Cowan T.M."/>
            <person name="Smanski M.J."/>
            <person name="Chevrette M.G."/>
            <person name="De Carvalho L.P.S."/>
            <person name="Shen B."/>
        </authorList>
    </citation>
    <scope>NUCLEOTIDE SEQUENCE [LARGE SCALE GENOMIC DNA]</scope>
    <source>
        <strain evidence="1 2">NPDC004550</strain>
    </source>
</reference>
<organism evidence="1 2">
    <name type="scientific">Nocardia africana</name>
    <dbReference type="NCBI Taxonomy" id="134964"/>
    <lineage>
        <taxon>Bacteria</taxon>
        <taxon>Bacillati</taxon>
        <taxon>Actinomycetota</taxon>
        <taxon>Actinomycetes</taxon>
        <taxon>Mycobacteriales</taxon>
        <taxon>Nocardiaceae</taxon>
        <taxon>Nocardia</taxon>
    </lineage>
</organism>
<accession>A0ABW6NHW8</accession>
<dbReference type="EMBL" id="JBIALX010000005">
    <property type="protein sequence ID" value="MFF0454549.1"/>
    <property type="molecule type" value="Genomic_DNA"/>
</dbReference>
<sequence>MTDARFGRFSRPQKVIHEQVIHNRTANPLYIQTEVRVEALIYGYVRDDLADGHAAELEDAMCTLASEVGLCFAATFHESTQGDGTAFAELTAELKRAEAHHVVVPSLDHLAGQTIPRDVLIAKLAHDAEAQVLTIET</sequence>
<keyword evidence="2" id="KW-1185">Reference proteome</keyword>
<proteinExistence type="predicted"/>
<gene>
    <name evidence="1" type="ORF">ACFYTH_14405</name>
</gene>
<name>A0ABW6NHW8_9NOCA</name>
<dbReference type="Proteomes" id="UP001601521">
    <property type="component" value="Unassembled WGS sequence"/>
</dbReference>
<comment type="caution">
    <text evidence="1">The sequence shown here is derived from an EMBL/GenBank/DDBJ whole genome shotgun (WGS) entry which is preliminary data.</text>
</comment>